<evidence type="ECO:0000256" key="1">
    <source>
        <dbReference type="PROSITE-ProRule" id="PRU00047"/>
    </source>
</evidence>
<dbReference type="SUPFAM" id="SSF57756">
    <property type="entry name" value="Retrovirus zinc finger-like domains"/>
    <property type="match status" value="1"/>
</dbReference>
<evidence type="ECO:0000313" key="5">
    <source>
        <dbReference type="Proteomes" id="UP000499080"/>
    </source>
</evidence>
<keyword evidence="1" id="KW-0863">Zinc-finger</keyword>
<reference evidence="4 5" key="1">
    <citation type="journal article" date="2019" name="Sci. Rep.">
        <title>Orb-weaving spider Araneus ventricosus genome elucidates the spidroin gene catalogue.</title>
        <authorList>
            <person name="Kono N."/>
            <person name="Nakamura H."/>
            <person name="Ohtoshi R."/>
            <person name="Moran D.A.P."/>
            <person name="Shinohara A."/>
            <person name="Yoshida Y."/>
            <person name="Fujiwara M."/>
            <person name="Mori M."/>
            <person name="Tomita M."/>
            <person name="Arakawa K."/>
        </authorList>
    </citation>
    <scope>NUCLEOTIDE SEQUENCE [LARGE SCALE GENOMIC DNA]</scope>
</reference>
<protein>
    <recommendedName>
        <fullName evidence="3">CCHC-type domain-containing protein</fullName>
    </recommendedName>
</protein>
<sequence>MLLSNLTPEIRRGVIAANPKSIDEIKEAALLQKRAWDVCYNGRNPFAPQQAHNFTTERKADEKNSDELNKKLVEKVESLTVTVEKLVKQNERGVQRNNLCFSCNTPGHVDRFCPDRERQRTRYQPRYNNRSSDRQEYSNEGSNYNQERQVNSRHLN</sequence>
<dbReference type="AlphaFoldDB" id="A0A4Y2M761"/>
<evidence type="ECO:0000259" key="3">
    <source>
        <dbReference type="PROSITE" id="PS50158"/>
    </source>
</evidence>
<keyword evidence="1" id="KW-0479">Metal-binding</keyword>
<name>A0A4Y2M761_ARAVE</name>
<comment type="caution">
    <text evidence="4">The sequence shown here is derived from an EMBL/GenBank/DDBJ whole genome shotgun (WGS) entry which is preliminary data.</text>
</comment>
<feature type="domain" description="CCHC-type" evidence="3">
    <location>
        <begin position="100"/>
        <end position="115"/>
    </location>
</feature>
<keyword evidence="1" id="KW-0862">Zinc</keyword>
<proteinExistence type="predicted"/>
<dbReference type="GO" id="GO:0003676">
    <property type="term" value="F:nucleic acid binding"/>
    <property type="evidence" value="ECO:0007669"/>
    <property type="project" value="InterPro"/>
</dbReference>
<organism evidence="4 5">
    <name type="scientific">Araneus ventricosus</name>
    <name type="common">Orbweaver spider</name>
    <name type="synonym">Epeira ventricosa</name>
    <dbReference type="NCBI Taxonomy" id="182803"/>
    <lineage>
        <taxon>Eukaryota</taxon>
        <taxon>Metazoa</taxon>
        <taxon>Ecdysozoa</taxon>
        <taxon>Arthropoda</taxon>
        <taxon>Chelicerata</taxon>
        <taxon>Arachnida</taxon>
        <taxon>Araneae</taxon>
        <taxon>Araneomorphae</taxon>
        <taxon>Entelegynae</taxon>
        <taxon>Araneoidea</taxon>
        <taxon>Araneidae</taxon>
        <taxon>Araneus</taxon>
    </lineage>
</organism>
<dbReference type="PROSITE" id="PS50158">
    <property type="entry name" value="ZF_CCHC"/>
    <property type="match status" value="1"/>
</dbReference>
<feature type="compositionally biased region" description="Polar residues" evidence="2">
    <location>
        <begin position="138"/>
        <end position="156"/>
    </location>
</feature>
<keyword evidence="5" id="KW-1185">Reference proteome</keyword>
<dbReference type="EMBL" id="BGPR01006915">
    <property type="protein sequence ID" value="GBN22861.1"/>
    <property type="molecule type" value="Genomic_DNA"/>
</dbReference>
<evidence type="ECO:0000256" key="2">
    <source>
        <dbReference type="SAM" id="MobiDB-lite"/>
    </source>
</evidence>
<dbReference type="Proteomes" id="UP000499080">
    <property type="component" value="Unassembled WGS sequence"/>
</dbReference>
<dbReference type="InterPro" id="IPR036875">
    <property type="entry name" value="Znf_CCHC_sf"/>
</dbReference>
<dbReference type="InterPro" id="IPR001878">
    <property type="entry name" value="Znf_CCHC"/>
</dbReference>
<evidence type="ECO:0000313" key="4">
    <source>
        <dbReference type="EMBL" id="GBN22861.1"/>
    </source>
</evidence>
<gene>
    <name evidence="4" type="ORF">AVEN_237223_1</name>
</gene>
<dbReference type="GO" id="GO:0008270">
    <property type="term" value="F:zinc ion binding"/>
    <property type="evidence" value="ECO:0007669"/>
    <property type="project" value="UniProtKB-KW"/>
</dbReference>
<accession>A0A4Y2M761</accession>
<feature type="region of interest" description="Disordered" evidence="2">
    <location>
        <begin position="114"/>
        <end position="156"/>
    </location>
</feature>